<dbReference type="InterPro" id="IPR046670">
    <property type="entry name" value="DUF6540"/>
</dbReference>
<accession>A0A401GXT3</accession>
<organism evidence="2 3">
    <name type="scientific">Sparassis crispa</name>
    <dbReference type="NCBI Taxonomy" id="139825"/>
    <lineage>
        <taxon>Eukaryota</taxon>
        <taxon>Fungi</taxon>
        <taxon>Dikarya</taxon>
        <taxon>Basidiomycota</taxon>
        <taxon>Agaricomycotina</taxon>
        <taxon>Agaricomycetes</taxon>
        <taxon>Polyporales</taxon>
        <taxon>Sparassidaceae</taxon>
        <taxon>Sparassis</taxon>
    </lineage>
</organism>
<sequence>MRSPLPKVQRTTRNFGKFPPRADADSPRREGPGAEEPSAIPPNRRCCIHYTFPPQSRTEWSKMDQSQLKNIRRLGLSKVGEDAQGQLWKIQADGKCVLMDTAVLSSNEPPAYDICIVVKEQFTGAPDHWLLYVGPENESGRIIQVKGDTFPGMTRLDAETNIFISASYRYSRVLGRIAPDKVAEVVKMADETDPPSAPRFAPDLPNCQDWTRWVVEKLEAKGLVQEGSAQLLSNKKGGFWR</sequence>
<evidence type="ECO:0000313" key="3">
    <source>
        <dbReference type="Proteomes" id="UP000287166"/>
    </source>
</evidence>
<dbReference type="Pfam" id="PF20174">
    <property type="entry name" value="DUF6540"/>
    <property type="match status" value="1"/>
</dbReference>
<evidence type="ECO:0000256" key="1">
    <source>
        <dbReference type="SAM" id="MobiDB-lite"/>
    </source>
</evidence>
<keyword evidence="3" id="KW-1185">Reference proteome</keyword>
<dbReference type="RefSeq" id="XP_027617882.1">
    <property type="nucleotide sequence ID" value="XM_027762081.1"/>
</dbReference>
<reference evidence="2 3" key="1">
    <citation type="journal article" date="2018" name="Sci. Rep.">
        <title>Genome sequence of the cauliflower mushroom Sparassis crispa (Hanabiratake) and its association with beneficial usage.</title>
        <authorList>
            <person name="Kiyama R."/>
            <person name="Furutani Y."/>
            <person name="Kawaguchi K."/>
            <person name="Nakanishi T."/>
        </authorList>
    </citation>
    <scope>NUCLEOTIDE SEQUENCE [LARGE SCALE GENOMIC DNA]</scope>
</reference>
<dbReference type="GeneID" id="38783886"/>
<feature type="compositionally biased region" description="Basic and acidic residues" evidence="1">
    <location>
        <begin position="20"/>
        <end position="32"/>
    </location>
</feature>
<name>A0A401GXT3_9APHY</name>
<feature type="region of interest" description="Disordered" evidence="1">
    <location>
        <begin position="1"/>
        <end position="42"/>
    </location>
</feature>
<dbReference type="InParanoid" id="A0A401GXT3"/>
<proteinExistence type="predicted"/>
<evidence type="ECO:0000313" key="2">
    <source>
        <dbReference type="EMBL" id="GBE86969.1"/>
    </source>
</evidence>
<dbReference type="Proteomes" id="UP000287166">
    <property type="component" value="Unassembled WGS sequence"/>
</dbReference>
<gene>
    <name evidence="2" type="ORF">SCP_1002140</name>
</gene>
<dbReference type="EMBL" id="BFAD01000010">
    <property type="protein sequence ID" value="GBE86969.1"/>
    <property type="molecule type" value="Genomic_DNA"/>
</dbReference>
<dbReference type="AlphaFoldDB" id="A0A401GXT3"/>
<dbReference type="OrthoDB" id="4342612at2759"/>
<protein>
    <submittedName>
        <fullName evidence="2">Uncharacterized protein</fullName>
    </submittedName>
</protein>
<comment type="caution">
    <text evidence="2">The sequence shown here is derived from an EMBL/GenBank/DDBJ whole genome shotgun (WGS) entry which is preliminary data.</text>
</comment>